<feature type="compositionally biased region" description="Polar residues" evidence="1">
    <location>
        <begin position="50"/>
        <end position="64"/>
    </location>
</feature>
<gene>
    <name evidence="2" type="ORF">CRENBAI_024427</name>
</gene>
<feature type="region of interest" description="Disordered" evidence="1">
    <location>
        <begin position="1"/>
        <end position="141"/>
    </location>
</feature>
<sequence>MPYSGGQNAAMSTQSKSRAQSPHHANAPSPALQKQSPHRKCTPLRRRPTASRSRNMPDSHTPARSSPARKPTPKPTKGREATESKPQPTKKPRPVHPKINPGQPARPNHADPSDPPPPDRTGTGIRNRNPDKEPEFEPEQP</sequence>
<evidence type="ECO:0000313" key="3">
    <source>
        <dbReference type="Proteomes" id="UP001311232"/>
    </source>
</evidence>
<evidence type="ECO:0000256" key="1">
    <source>
        <dbReference type="SAM" id="MobiDB-lite"/>
    </source>
</evidence>
<feature type="compositionally biased region" description="Basic residues" evidence="1">
    <location>
        <begin position="36"/>
        <end position="49"/>
    </location>
</feature>
<keyword evidence="3" id="KW-1185">Reference proteome</keyword>
<dbReference type="AlphaFoldDB" id="A0AAV9QZT5"/>
<proteinExistence type="predicted"/>
<protein>
    <submittedName>
        <fullName evidence="2">Uncharacterized protein</fullName>
    </submittedName>
</protein>
<name>A0AAV9QZT5_9TELE</name>
<feature type="non-terminal residue" evidence="2">
    <location>
        <position position="141"/>
    </location>
</feature>
<organism evidence="2 3">
    <name type="scientific">Crenichthys baileyi</name>
    <name type="common">White River springfish</name>
    <dbReference type="NCBI Taxonomy" id="28760"/>
    <lineage>
        <taxon>Eukaryota</taxon>
        <taxon>Metazoa</taxon>
        <taxon>Chordata</taxon>
        <taxon>Craniata</taxon>
        <taxon>Vertebrata</taxon>
        <taxon>Euteleostomi</taxon>
        <taxon>Actinopterygii</taxon>
        <taxon>Neopterygii</taxon>
        <taxon>Teleostei</taxon>
        <taxon>Neoteleostei</taxon>
        <taxon>Acanthomorphata</taxon>
        <taxon>Ovalentaria</taxon>
        <taxon>Atherinomorphae</taxon>
        <taxon>Cyprinodontiformes</taxon>
        <taxon>Goodeidae</taxon>
        <taxon>Crenichthys</taxon>
    </lineage>
</organism>
<evidence type="ECO:0000313" key="2">
    <source>
        <dbReference type="EMBL" id="KAK5601535.1"/>
    </source>
</evidence>
<comment type="caution">
    <text evidence="2">The sequence shown here is derived from an EMBL/GenBank/DDBJ whole genome shotgun (WGS) entry which is preliminary data.</text>
</comment>
<feature type="compositionally biased region" description="Polar residues" evidence="1">
    <location>
        <begin position="1"/>
        <end position="20"/>
    </location>
</feature>
<dbReference type="EMBL" id="JAHHUM010002668">
    <property type="protein sequence ID" value="KAK5601535.1"/>
    <property type="molecule type" value="Genomic_DNA"/>
</dbReference>
<dbReference type="Proteomes" id="UP001311232">
    <property type="component" value="Unassembled WGS sequence"/>
</dbReference>
<reference evidence="2 3" key="1">
    <citation type="submission" date="2021-06" db="EMBL/GenBank/DDBJ databases">
        <authorList>
            <person name="Palmer J.M."/>
        </authorList>
    </citation>
    <scope>NUCLEOTIDE SEQUENCE [LARGE SCALE GENOMIC DNA]</scope>
    <source>
        <strain evidence="2 3">MEX-2019</strain>
        <tissue evidence="2">Muscle</tissue>
    </source>
</reference>
<accession>A0AAV9QZT5</accession>